<dbReference type="InterPro" id="IPR043472">
    <property type="entry name" value="Macro_dom-like"/>
</dbReference>
<dbReference type="Proteomes" id="UP001160148">
    <property type="component" value="Unassembled WGS sequence"/>
</dbReference>
<feature type="domain" description="Macro" evidence="1">
    <location>
        <begin position="1"/>
        <end position="147"/>
    </location>
</feature>
<organism evidence="2 3">
    <name type="scientific">Macrosiphum euphorbiae</name>
    <name type="common">potato aphid</name>
    <dbReference type="NCBI Taxonomy" id="13131"/>
    <lineage>
        <taxon>Eukaryota</taxon>
        <taxon>Metazoa</taxon>
        <taxon>Ecdysozoa</taxon>
        <taxon>Arthropoda</taxon>
        <taxon>Hexapoda</taxon>
        <taxon>Insecta</taxon>
        <taxon>Pterygota</taxon>
        <taxon>Neoptera</taxon>
        <taxon>Paraneoptera</taxon>
        <taxon>Hemiptera</taxon>
        <taxon>Sternorrhyncha</taxon>
        <taxon>Aphidomorpha</taxon>
        <taxon>Aphidoidea</taxon>
        <taxon>Aphididae</taxon>
        <taxon>Macrosiphini</taxon>
        <taxon>Macrosiphum</taxon>
    </lineage>
</organism>
<dbReference type="InterPro" id="IPR050892">
    <property type="entry name" value="ADP-ribose_metab_enzymes"/>
</dbReference>
<dbReference type="CDD" id="cd02901">
    <property type="entry name" value="Macro_Poa1p-like"/>
    <property type="match status" value="1"/>
</dbReference>
<reference evidence="2 3" key="1">
    <citation type="submission" date="2023-01" db="EMBL/GenBank/DDBJ databases">
        <authorList>
            <person name="Whitehead M."/>
        </authorList>
    </citation>
    <scope>NUCLEOTIDE SEQUENCE [LARGE SCALE GENOMIC DNA]</scope>
</reference>
<dbReference type="SUPFAM" id="SSF52949">
    <property type="entry name" value="Macro domain-like"/>
    <property type="match status" value="1"/>
</dbReference>
<dbReference type="Gene3D" id="3.40.220.10">
    <property type="entry name" value="Leucine Aminopeptidase, subunit E, domain 1"/>
    <property type="match status" value="1"/>
</dbReference>
<dbReference type="PANTHER" id="PTHR12521">
    <property type="entry name" value="PROTEIN C6ORF130"/>
    <property type="match status" value="1"/>
</dbReference>
<protein>
    <recommendedName>
        <fullName evidence="1">Macro domain-containing protein</fullName>
    </recommendedName>
</protein>
<dbReference type="AlphaFoldDB" id="A0AAV0Y9F2"/>
<comment type="caution">
    <text evidence="2">The sequence shown here is derived from an EMBL/GenBank/DDBJ whole genome shotgun (WGS) entry which is preliminary data.</text>
</comment>
<dbReference type="EMBL" id="CARXXK010001782">
    <property type="protein sequence ID" value="CAI6377500.1"/>
    <property type="molecule type" value="Genomic_DNA"/>
</dbReference>
<gene>
    <name evidence="2" type="ORF">MEUPH1_LOCUS30748</name>
</gene>
<keyword evidence="3" id="KW-1185">Reference proteome</keyword>
<dbReference type="PANTHER" id="PTHR12521:SF0">
    <property type="entry name" value="ADP-RIBOSE GLYCOHYDROLASE OARD1"/>
    <property type="match status" value="1"/>
</dbReference>
<evidence type="ECO:0000313" key="2">
    <source>
        <dbReference type="EMBL" id="CAI6377500.1"/>
    </source>
</evidence>
<proteinExistence type="predicted"/>
<evidence type="ECO:0000259" key="1">
    <source>
        <dbReference type="PROSITE" id="PS51154"/>
    </source>
</evidence>
<dbReference type="Pfam" id="PF01661">
    <property type="entry name" value="Macro"/>
    <property type="match status" value="1"/>
</dbReference>
<sequence length="147" mass="17179">MELTGNIFDSESTTSIAHCISADFNMSRGIALQMRRKFGQVDQLRKEQKSVTDVAVIQSEQRTIFYLLTKEHHWQKSTYQAIYSCLQKLKELCMQLKITSLACPRIGSEADGLQWEIIRNKKNEFVPGNSSWHSLEFLRKIRHSRKW</sequence>
<name>A0AAV0Y9F2_9HEMI</name>
<dbReference type="GO" id="GO:0140291">
    <property type="term" value="P:peptidyl-glutamate ADP-deribosylation"/>
    <property type="evidence" value="ECO:0007669"/>
    <property type="project" value="TreeGrafter"/>
</dbReference>
<evidence type="ECO:0000313" key="3">
    <source>
        <dbReference type="Proteomes" id="UP001160148"/>
    </source>
</evidence>
<accession>A0AAV0Y9F2</accession>
<dbReference type="InterPro" id="IPR002589">
    <property type="entry name" value="Macro_dom"/>
</dbReference>
<dbReference type="PROSITE" id="PS51154">
    <property type="entry name" value="MACRO"/>
    <property type="match status" value="1"/>
</dbReference>